<feature type="transmembrane region" description="Helical" evidence="1">
    <location>
        <begin position="245"/>
        <end position="266"/>
    </location>
</feature>
<dbReference type="HOGENOM" id="CLU_786615_0_0_1"/>
<dbReference type="Proteomes" id="UP000015102">
    <property type="component" value="Unassembled WGS sequence"/>
</dbReference>
<keyword evidence="3" id="KW-1185">Reference proteome</keyword>
<evidence type="ECO:0000313" key="3">
    <source>
        <dbReference type="Proteomes" id="UP000015102"/>
    </source>
</evidence>
<protein>
    <submittedName>
        <fullName evidence="2">Uncharacterized protein</fullName>
    </submittedName>
</protein>
<evidence type="ECO:0000256" key="1">
    <source>
        <dbReference type="SAM" id="Phobius"/>
    </source>
</evidence>
<reference evidence="2" key="2">
    <citation type="submission" date="2015-06" db="UniProtKB">
        <authorList>
            <consortium name="EnsemblMetazoa"/>
        </authorList>
    </citation>
    <scope>IDENTIFICATION</scope>
</reference>
<dbReference type="EMBL" id="CAQQ02387988">
    <property type="status" value="NOT_ANNOTATED_CDS"/>
    <property type="molecule type" value="Genomic_DNA"/>
</dbReference>
<feature type="transmembrane region" description="Helical" evidence="1">
    <location>
        <begin position="215"/>
        <end position="238"/>
    </location>
</feature>
<accession>T1GYZ4</accession>
<dbReference type="EnsemblMetazoa" id="MESCA009082-RA">
    <property type="protein sequence ID" value="MESCA009082-PA"/>
    <property type="gene ID" value="MESCA009082"/>
</dbReference>
<dbReference type="STRING" id="36166.T1GYZ4"/>
<proteinExistence type="predicted"/>
<sequence length="353" mass="40178">LLHITEYVLKYGPLDNYSAFDFESKLGELSNFICSGNNPLEQISNRVVEHIELDVENYIEKKLEGFTHAVGELMHKGWGKDKSKISYFASWTQVYSLFAMGAFDTLVSWKNSAQFMEVINGIQKIDTKLMRLKIEKAEKINKKLLKMFKEPNVVRTENSWSPSLKVNIIDFEKYMAKKMNEKDDELVDTLWGLSEISALVHENLLQVMEIFSGHLVFLTAVSFSAMTVQGYNLFALLMSTIKMNYYNIVVTIAWLGVQMCCVWVNVVACNETAIVVVKTTATDVHGIEPPPRQCGWHDEEYNSVVAEKKNAYQKYIQKTANGNESRVISETFLNTENVPPLTASKVDGTTHRI</sequence>
<keyword evidence="1" id="KW-1133">Transmembrane helix</keyword>
<reference evidence="3" key="1">
    <citation type="submission" date="2013-02" db="EMBL/GenBank/DDBJ databases">
        <authorList>
            <person name="Hughes D."/>
        </authorList>
    </citation>
    <scope>NUCLEOTIDE SEQUENCE</scope>
    <source>
        <strain>Durham</strain>
        <strain evidence="3">NC isolate 2 -- Noor lab</strain>
    </source>
</reference>
<organism evidence="2 3">
    <name type="scientific">Megaselia scalaris</name>
    <name type="common">Humpbacked fly</name>
    <name type="synonym">Phora scalaris</name>
    <dbReference type="NCBI Taxonomy" id="36166"/>
    <lineage>
        <taxon>Eukaryota</taxon>
        <taxon>Metazoa</taxon>
        <taxon>Ecdysozoa</taxon>
        <taxon>Arthropoda</taxon>
        <taxon>Hexapoda</taxon>
        <taxon>Insecta</taxon>
        <taxon>Pterygota</taxon>
        <taxon>Neoptera</taxon>
        <taxon>Endopterygota</taxon>
        <taxon>Diptera</taxon>
        <taxon>Brachycera</taxon>
        <taxon>Muscomorpha</taxon>
        <taxon>Platypezoidea</taxon>
        <taxon>Phoridae</taxon>
        <taxon>Megaseliini</taxon>
        <taxon>Megaselia</taxon>
    </lineage>
</organism>
<name>T1GYZ4_MEGSC</name>
<keyword evidence="1" id="KW-0472">Membrane</keyword>
<dbReference type="AlphaFoldDB" id="T1GYZ4"/>
<keyword evidence="1" id="KW-0812">Transmembrane</keyword>
<evidence type="ECO:0000313" key="2">
    <source>
        <dbReference type="EnsemblMetazoa" id="MESCA009082-PA"/>
    </source>
</evidence>